<comment type="caution">
    <text evidence="1">The sequence shown here is derived from an EMBL/GenBank/DDBJ whole genome shotgun (WGS) entry which is preliminary data.</text>
</comment>
<dbReference type="AlphaFoldDB" id="A0A9Q0GTZ0"/>
<dbReference type="EMBL" id="JAMYWD010000012">
    <property type="protein sequence ID" value="KAJ4952643.1"/>
    <property type="molecule type" value="Genomic_DNA"/>
</dbReference>
<proteinExistence type="predicted"/>
<organism evidence="1 2">
    <name type="scientific">Protea cynaroides</name>
    <dbReference type="NCBI Taxonomy" id="273540"/>
    <lineage>
        <taxon>Eukaryota</taxon>
        <taxon>Viridiplantae</taxon>
        <taxon>Streptophyta</taxon>
        <taxon>Embryophyta</taxon>
        <taxon>Tracheophyta</taxon>
        <taxon>Spermatophyta</taxon>
        <taxon>Magnoliopsida</taxon>
        <taxon>Proteales</taxon>
        <taxon>Proteaceae</taxon>
        <taxon>Protea</taxon>
    </lineage>
</organism>
<gene>
    <name evidence="1" type="ORF">NE237_029475</name>
</gene>
<dbReference type="Proteomes" id="UP001141806">
    <property type="component" value="Unassembled WGS sequence"/>
</dbReference>
<evidence type="ECO:0000313" key="2">
    <source>
        <dbReference type="Proteomes" id="UP001141806"/>
    </source>
</evidence>
<keyword evidence="2" id="KW-1185">Reference proteome</keyword>
<sequence>MIEESRFHNAATRVKLGYHFGKTDPLSHVRLVDHRGNILEGQSVTGWLSVEDPSTAMALTAGGLSPTGIFSAGSSKASVNHQGLRYTHEDGSVAGLTKTMHGFLSKVTLEKKGCRNAIGGLVALLSYGAGRQSAGVSSGMSPTEKTMHGDEVMTGNVLVAKVQRSVAQRREPPRIIGAQDDPTDSSAMLFRVDSYRSGAENALVRVIVVGGFDGPVGLVPGRGDRGSGLSVSTANPVLKHATLHVGVAANKISAEIHAKLSHVGSVTRAGFESVQVSSVINGGLEGHRPALTDCHVGLDTSLVGQSVDLGRYLGFPSLEPSRTIVGNNMDRTLASFGDFIGSGMVTGTLMMETQGRTGDGVRGISVRTVPWSLVESGRCERGLTPSCLRQPLPIAIRTSAIIPCVGDVNQAPLGSAVNEQLAGYRGRLEHWQWHLTGSGDGVIA</sequence>
<evidence type="ECO:0000313" key="1">
    <source>
        <dbReference type="EMBL" id="KAJ4952643.1"/>
    </source>
</evidence>
<name>A0A9Q0GTZ0_9MAGN</name>
<protein>
    <submittedName>
        <fullName evidence="1">Uncharacterized protein</fullName>
    </submittedName>
</protein>
<accession>A0A9Q0GTZ0</accession>
<reference evidence="1" key="1">
    <citation type="journal article" date="2023" name="Plant J.">
        <title>The genome of the king protea, Protea cynaroides.</title>
        <authorList>
            <person name="Chang J."/>
            <person name="Duong T.A."/>
            <person name="Schoeman C."/>
            <person name="Ma X."/>
            <person name="Roodt D."/>
            <person name="Barker N."/>
            <person name="Li Z."/>
            <person name="Van de Peer Y."/>
            <person name="Mizrachi E."/>
        </authorList>
    </citation>
    <scope>NUCLEOTIDE SEQUENCE</scope>
    <source>
        <tissue evidence="1">Young leaves</tissue>
    </source>
</reference>